<evidence type="ECO:0000313" key="2">
    <source>
        <dbReference type="EMBL" id="KAK0144298.1"/>
    </source>
</evidence>
<dbReference type="PANTHER" id="PTHR45762">
    <property type="entry name" value="ZINC FINGER RNA-BINDING PROTEIN"/>
    <property type="match status" value="1"/>
</dbReference>
<name>A0AA47MPR0_MERPO</name>
<evidence type="ECO:0000256" key="1">
    <source>
        <dbReference type="SAM" id="MobiDB-lite"/>
    </source>
</evidence>
<dbReference type="EMBL" id="JAOPHQ010003143">
    <property type="protein sequence ID" value="KAK0144298.1"/>
    <property type="molecule type" value="Genomic_DNA"/>
</dbReference>
<dbReference type="AlphaFoldDB" id="A0AA47MPR0"/>
<dbReference type="PANTHER" id="PTHR45762:SF14">
    <property type="entry name" value="SI:CH211-197H24.6"/>
    <property type="match status" value="1"/>
</dbReference>
<dbReference type="Proteomes" id="UP001174136">
    <property type="component" value="Unassembled WGS sequence"/>
</dbReference>
<dbReference type="GO" id="GO:0003725">
    <property type="term" value="F:double-stranded RNA binding"/>
    <property type="evidence" value="ECO:0007669"/>
    <property type="project" value="TreeGrafter"/>
</dbReference>
<reference evidence="2" key="1">
    <citation type="journal article" date="2023" name="Front. Mar. Sci.">
        <title>A new Merluccius polli reference genome to investigate the effects of global change in West African waters.</title>
        <authorList>
            <person name="Mateo J.L."/>
            <person name="Blanco-Fernandez C."/>
            <person name="Garcia-Vazquez E."/>
            <person name="Machado-Schiaffino G."/>
        </authorList>
    </citation>
    <scope>NUCLEOTIDE SEQUENCE</scope>
    <source>
        <strain evidence="2">C29</strain>
        <tissue evidence="2">Fin</tissue>
    </source>
</reference>
<organism evidence="2 3">
    <name type="scientific">Merluccius polli</name>
    <name type="common">Benguela hake</name>
    <name type="synonym">Merluccius cadenati</name>
    <dbReference type="NCBI Taxonomy" id="89951"/>
    <lineage>
        <taxon>Eukaryota</taxon>
        <taxon>Metazoa</taxon>
        <taxon>Chordata</taxon>
        <taxon>Craniata</taxon>
        <taxon>Vertebrata</taxon>
        <taxon>Euteleostomi</taxon>
        <taxon>Actinopterygii</taxon>
        <taxon>Neopterygii</taxon>
        <taxon>Teleostei</taxon>
        <taxon>Neoteleostei</taxon>
        <taxon>Acanthomorphata</taxon>
        <taxon>Zeiogadaria</taxon>
        <taxon>Gadariae</taxon>
        <taxon>Gadiformes</taxon>
        <taxon>Gadoidei</taxon>
        <taxon>Merlucciidae</taxon>
        <taxon>Merluccius</taxon>
    </lineage>
</organism>
<keyword evidence="3" id="KW-1185">Reference proteome</keyword>
<proteinExistence type="predicted"/>
<evidence type="ECO:0000313" key="3">
    <source>
        <dbReference type="Proteomes" id="UP001174136"/>
    </source>
</evidence>
<dbReference type="GO" id="GO:0071011">
    <property type="term" value="C:precatalytic spliceosome"/>
    <property type="evidence" value="ECO:0007669"/>
    <property type="project" value="TreeGrafter"/>
</dbReference>
<protein>
    <submittedName>
        <fullName evidence="2">Uncharacterized protein</fullName>
    </submittedName>
</protein>
<comment type="caution">
    <text evidence="2">The sequence shown here is derived from an EMBL/GenBank/DDBJ whole genome shotgun (WGS) entry which is preliminary data.</text>
</comment>
<feature type="region of interest" description="Disordered" evidence="1">
    <location>
        <begin position="1"/>
        <end position="25"/>
    </location>
</feature>
<accession>A0AA47MPR0</accession>
<feature type="region of interest" description="Disordered" evidence="1">
    <location>
        <begin position="343"/>
        <end position="386"/>
    </location>
</feature>
<sequence length="466" mass="51468">MGDTEMKPASQQPPRAKKPYGVQKQQNRFRNVKVTATECSDGPSGIRLDTLVRLLRPARRYMWTPLMRIDFGCQSILATAFDMLMPHAGNMEDKLNFLHDVEDMDRKPFQHSADIVFTKGTVIKTLPSLAMQLTGVTEPIIGLQYVWEYRSPSKSVPPHYQCKICNVTRLQHDMLAHVKGWKHSLRYMKRAHPSKVTVDEEEATKDPLFRKKVKEASAEVESAEGRGKLKVILKEPCDVPAFQGLRTAIPKPLPPPGLPSMAPTGPYLGGRFSDPIFQGEYPPHGGPFHMGDYGEMDIGGFPSRPDYPGSNMNSRRFPDEMGASHSGGGNGFLMASRRDSSGLLGDGPSRGFTDDFRGNSMGSGLMERPADRPEGRPGLMGAHPESGSLPSTLLSHLDTFRIENEDDAQIVLKVTQKLTDVLMEYRLRSVSGGSSSLCNTSTSSQMVSNAGDRYCGNFSGMNRFLL</sequence>
<gene>
    <name evidence="2" type="ORF">N1851_017335</name>
</gene>
<dbReference type="GO" id="GO:0003727">
    <property type="term" value="F:single-stranded RNA binding"/>
    <property type="evidence" value="ECO:0007669"/>
    <property type="project" value="TreeGrafter"/>
</dbReference>